<dbReference type="SUPFAM" id="SSF81296">
    <property type="entry name" value="E set domains"/>
    <property type="match status" value="3"/>
</dbReference>
<proteinExistence type="predicted"/>
<dbReference type="Pfam" id="PF13517">
    <property type="entry name" value="FG-GAP_3"/>
    <property type="match status" value="3"/>
</dbReference>
<dbReference type="InterPro" id="IPR032812">
    <property type="entry name" value="SbsA_Ig"/>
</dbReference>
<dbReference type="InterPro" id="IPR013783">
    <property type="entry name" value="Ig-like_fold"/>
</dbReference>
<name>A0ABX1HNI9_9BACT</name>
<dbReference type="InterPro" id="IPR003961">
    <property type="entry name" value="FN3_dom"/>
</dbReference>
<dbReference type="InterPro" id="IPR006558">
    <property type="entry name" value="LamG-like"/>
</dbReference>
<dbReference type="InterPro" id="IPR013320">
    <property type="entry name" value="ConA-like_dom_sf"/>
</dbReference>
<dbReference type="Gene3D" id="2.30.30.100">
    <property type="match status" value="2"/>
</dbReference>
<evidence type="ECO:0000256" key="1">
    <source>
        <dbReference type="ARBA" id="ARBA00022729"/>
    </source>
</evidence>
<dbReference type="InterPro" id="IPR014756">
    <property type="entry name" value="Ig_E-set"/>
</dbReference>
<evidence type="ECO:0000313" key="4">
    <source>
        <dbReference type="EMBL" id="NKI91827.1"/>
    </source>
</evidence>
<dbReference type="PROSITE" id="PS50853">
    <property type="entry name" value="FN3"/>
    <property type="match status" value="1"/>
</dbReference>
<dbReference type="Pfam" id="PF01833">
    <property type="entry name" value="TIG"/>
    <property type="match status" value="2"/>
</dbReference>
<dbReference type="Pfam" id="PF00041">
    <property type="entry name" value="fn3"/>
    <property type="match status" value="1"/>
</dbReference>
<feature type="domain" description="Fibronectin type-III" evidence="3">
    <location>
        <begin position="1155"/>
        <end position="1251"/>
    </location>
</feature>
<evidence type="ECO:0000259" key="3">
    <source>
        <dbReference type="PROSITE" id="PS50853"/>
    </source>
</evidence>
<dbReference type="Gene3D" id="2.130.10.130">
    <property type="entry name" value="Integrin alpha, N-terminal"/>
    <property type="match status" value="1"/>
</dbReference>
<dbReference type="Pfam" id="PF13385">
    <property type="entry name" value="Laminin_G_3"/>
    <property type="match status" value="2"/>
</dbReference>
<dbReference type="SUPFAM" id="SSF49265">
    <property type="entry name" value="Fibronectin type III"/>
    <property type="match status" value="1"/>
</dbReference>
<accession>A0ABX1HNI9</accession>
<evidence type="ECO:0000256" key="2">
    <source>
        <dbReference type="ARBA" id="ARBA00023157"/>
    </source>
</evidence>
<evidence type="ECO:0000313" key="5">
    <source>
        <dbReference type="Proteomes" id="UP000717634"/>
    </source>
</evidence>
<dbReference type="SUPFAM" id="SSF69318">
    <property type="entry name" value="Integrin alpha N-terminal domain"/>
    <property type="match status" value="2"/>
</dbReference>
<dbReference type="EMBL" id="JAAVTK010000024">
    <property type="protein sequence ID" value="NKI91827.1"/>
    <property type="molecule type" value="Genomic_DNA"/>
</dbReference>
<organism evidence="4 5">
    <name type="scientific">Hymenobacter artigasi</name>
    <dbReference type="NCBI Taxonomy" id="2719616"/>
    <lineage>
        <taxon>Bacteria</taxon>
        <taxon>Pseudomonadati</taxon>
        <taxon>Bacteroidota</taxon>
        <taxon>Cytophagia</taxon>
        <taxon>Cytophagales</taxon>
        <taxon>Hymenobacteraceae</taxon>
        <taxon>Hymenobacter</taxon>
    </lineage>
</organism>
<dbReference type="InterPro" id="IPR013517">
    <property type="entry name" value="FG-GAP"/>
</dbReference>
<dbReference type="PANTHER" id="PTHR46580">
    <property type="entry name" value="SENSOR KINASE-RELATED"/>
    <property type="match status" value="1"/>
</dbReference>
<dbReference type="SMART" id="SM00429">
    <property type="entry name" value="IPT"/>
    <property type="match status" value="3"/>
</dbReference>
<dbReference type="Gene3D" id="2.60.120.200">
    <property type="match status" value="2"/>
</dbReference>
<reference evidence="4 5" key="1">
    <citation type="submission" date="2020-03" db="EMBL/GenBank/DDBJ databases">
        <title>Genomic Encyclopedia of Type Strains, Phase IV (KMG-V): Genome sequencing to study the core and pangenomes of soil and plant-associated prokaryotes.</title>
        <authorList>
            <person name="Whitman W."/>
        </authorList>
    </citation>
    <scope>NUCLEOTIDE SEQUENCE [LARGE SCALE GENOMIC DNA]</scope>
    <source>
        <strain evidence="4 5">1B</strain>
    </source>
</reference>
<dbReference type="InterPro" id="IPR028994">
    <property type="entry name" value="Integrin_alpha_N"/>
</dbReference>
<gene>
    <name evidence="4" type="ORF">HBN54_004450</name>
</gene>
<dbReference type="Proteomes" id="UP000717634">
    <property type="component" value="Unassembled WGS sequence"/>
</dbReference>
<dbReference type="InterPro" id="IPR002909">
    <property type="entry name" value="IPT_dom"/>
</dbReference>
<dbReference type="SMART" id="SM00560">
    <property type="entry name" value="LamGL"/>
    <property type="match status" value="2"/>
</dbReference>
<dbReference type="PANTHER" id="PTHR46580:SF2">
    <property type="entry name" value="MAM DOMAIN-CONTAINING PROTEIN"/>
    <property type="match status" value="1"/>
</dbReference>
<sequence>MQKPYLLAARTALPRCCRAGAFASLLTLFLALPGLVLAQGPTITGVSPASNARSAPRTSPVQVTFSQALTTGSSAALKVHSLQRRGLRTAATAAVVSGSTLTFTPSAPLPFMPGETVYSTTTTTAASSAGALAKANVSQFTAGVGGTGTGAFRGGSDVRAGQTLMGMAMGDVDADGDLDMMLIDNYTAAVMVRLNDGTGNFTTSQTITIGSVQLNNVILGDVDGDGDLDMLMMQQYYGIAGRVYFNNGSGTFSTGAYVTGGLDARNVAFGDVDGDGDLDVLVVDAYDQRVYTRFNDGTGAYSNAPGDYRGGTFVGVGTTPTSVAVGDFDADGDLDLVTANSYNNTVSVRFNNGSGTFSGGTNVALANGGAISSGVVNVAVGDVDGDGDLDVLAASGSGGNNVSVLINNGSGTFSPSQYVAVGNGPMSVTLGDIDADGDLDLLTANTNGSSASVRLNNGTGTFGGGSDVGTGIGASTLAVVDLDGDGDLDLATSNTANPSTVSVRLNQPQAPAITSFAPTSGPVGTTLGLTGTNLMGATAITFTGTSGNVVTTGYTVASTTSITGIVVPSGAQTGTLTVTAAGGTSAASSQTFTVVPAPVITSFTPTSGPVGTGVAITGTNLLGTTAVFVNGTAATITGTTTATNLRFTVAAGSTSGALTLASPAGTAASAPNPVLRLQATGGSGGDKTIYLDQVEILQNGAVVTGAVSNPSFETGAPAGNLNYSPTTVTPWTFVSNGGSAALSTTASAFSPPAPPDGTAHLVVLQGGTPYIEQALTLAAGTYQVRMQLAQRQCCSSPSDQGLNVLINGVAVGATLSTSSAGFVSVVSTPFSVSAAGVFTLIPPPTITSISPTPGVRGEAVTVTGTNLAGITGVSVNGVAAPAASFVGNTATSLTFQVPATAGASGTTSVTTAGGTASTATFTTVAATPPGNALAFDGVDDFVSFSSTPAVNNLGPGSFTLEAWVYYDGGTGAESIIRKDGDYNFYLNGNKLHAEVWPGGTSNAAFQRFDGTTTTLPANRWAHVAAVWNGSTMQLFVNGVSEPSTLYTSAISASGNLTLGKSPTYGNLLNGRLDEVRIYTAALTAANIQADLLSTAAAVPASLKFYLNFDQGTAGGTNTGQTTLYDQTASAYAGTLANFALTGPTSNYVESYALVVPTATAATSQSTSGFTANWTAPAVGTVDNGYRLDVSTAANLSTAIAGSPFTASSGTSQAVTGLTTGTTYYYRVRADKTSVTGQGAYSNTVTVCPLPVAVARNAGVTLDVNGNATITASAVNNGSTANCGPAAAGALSVSPSAFSCTDVVPATVASALTFNGTNQYVALPATTPVPVGNTAYTIEAWIKPTAMGTYGIIGWGNYGTDNQVNALRLYNSGLINYWWNRDIVVATPSLVGAWHHVAATYDGTTRTLYLDGVAIGSDTPAPHAVPDASNLRIASTCPTFCGGEYFPGSIDEVRVWNVARTAAQLNTAKGVGLPGGTAGLVAYYRLNEGSGLTTADATGNAANLGTLTNGPTWTTDAPAVTNGLPVTLTVTDAGGNTATAPALVTVSVPATPTTTWNGSLSTGPLACQNWSYGQVPDAATNVVVPTGQPRYPNLTTGTLATKDLTINTGGSFTASGGATLQVSGNLTNSGTATFSGPVQFVGSAATQTLSNGTGFTTVLVNKPTGTVQLAQTLTINSGLTLTSGTLTTTSSYQVNLGGSATLTESDASYVVGKVVVSRTLTPGSGEPFAGLGLTLTPAAGSIAPGATLVTRTTGTAIAGAGTSQSILRNFDIRPATNAGLNVTMDFAYFDHERNGIPTANLALFKSVSGGTPWIPQRGTTAGPNVVTKTSIADFSVWTLGNSANPLPVELTDFTATALTHAVRLQWRTASEKNTARFEVERSADGTAFGRLGTVAAAGTSTAPRDYALTDAQLPAGNATLYYRLKQVDEDGSFSYSPVRSVRPSEAATGLVLYPNPATARTLLSGTQPGTLVQVLDAVGRVVMSATADATGTAALALPAGIATGVYVVRTGNKALRLTVE</sequence>
<dbReference type="SUPFAM" id="SSF49899">
    <property type="entry name" value="Concanavalin A-like lectins/glucanases"/>
    <property type="match status" value="2"/>
</dbReference>
<keyword evidence="5" id="KW-1185">Reference proteome</keyword>
<dbReference type="RefSeq" id="WP_168675374.1">
    <property type="nucleotide sequence ID" value="NZ_JAAVTK010000024.1"/>
</dbReference>
<dbReference type="Pfam" id="PF13205">
    <property type="entry name" value="Big_5"/>
    <property type="match status" value="1"/>
</dbReference>
<dbReference type="InterPro" id="IPR026444">
    <property type="entry name" value="Secre_tail"/>
</dbReference>
<protein>
    <recommendedName>
        <fullName evidence="3">Fibronectin type-III domain-containing protein</fullName>
    </recommendedName>
</protein>
<dbReference type="Gene3D" id="2.60.40.10">
    <property type="entry name" value="Immunoglobulins"/>
    <property type="match status" value="5"/>
</dbReference>
<keyword evidence="2" id="KW-1015">Disulfide bond</keyword>
<dbReference type="InterPro" id="IPR036116">
    <property type="entry name" value="FN3_sf"/>
</dbReference>
<comment type="caution">
    <text evidence="4">The sequence shown here is derived from an EMBL/GenBank/DDBJ whole genome shotgun (WGS) entry which is preliminary data.</text>
</comment>
<keyword evidence="1" id="KW-0732">Signal</keyword>
<dbReference type="NCBIfam" id="TIGR04183">
    <property type="entry name" value="Por_Secre_tail"/>
    <property type="match status" value="1"/>
</dbReference>